<reference evidence="3 4" key="1">
    <citation type="submission" date="2024-09" db="EMBL/GenBank/DDBJ databases">
        <authorList>
            <person name="Sun Q."/>
            <person name="Mori K."/>
        </authorList>
    </citation>
    <scope>NUCLEOTIDE SEQUENCE [LARGE SCALE GENOMIC DNA]</scope>
    <source>
        <strain evidence="3 4">KCTC 23315</strain>
    </source>
</reference>
<evidence type="ECO:0000256" key="1">
    <source>
        <dbReference type="ARBA" id="ARBA00023136"/>
    </source>
</evidence>
<feature type="signal peptide" evidence="2">
    <location>
        <begin position="1"/>
        <end position="29"/>
    </location>
</feature>
<evidence type="ECO:0000313" key="4">
    <source>
        <dbReference type="Proteomes" id="UP001589813"/>
    </source>
</evidence>
<keyword evidence="4" id="KW-1185">Reference proteome</keyword>
<dbReference type="RefSeq" id="WP_377240681.1">
    <property type="nucleotide sequence ID" value="NZ_JBHLXP010000001.1"/>
</dbReference>
<dbReference type="PROSITE" id="PS51257">
    <property type="entry name" value="PROKAR_LIPOPROTEIN"/>
    <property type="match status" value="1"/>
</dbReference>
<comment type="caution">
    <text evidence="3">The sequence shown here is derived from an EMBL/GenBank/DDBJ whole genome shotgun (WGS) entry which is preliminary data.</text>
</comment>
<dbReference type="PANTHER" id="PTHR38038">
    <property type="entry name" value="PENICILLIN-BINDING PROTEIN ACTIVATOR LPOA"/>
    <property type="match status" value="1"/>
</dbReference>
<dbReference type="InterPro" id="IPR007443">
    <property type="entry name" value="LpoA"/>
</dbReference>
<gene>
    <name evidence="3" type="ORF">ACFFJP_03780</name>
</gene>
<sequence length="630" mass="70088">MKSSKLKLRLSVLLPIGVSLLTGCGSTPAPVETTTAAPVQQSAPVSKAPTPEALAEPLTLEPAEVTYQAVTTADEAVAQDADEQLQRELLQQAKAALSTDPKRTLAICFELQQSLYSQIRAQNQLPLLQSALADKQHALVARLADQTAFTDVPEADRQAWALALSEYFQQQDDNVSATRTLLALDAWLGNSADSTAQDLLWQQLVKLSDAELRELGEQNHPRAQAWLELLQLTQGFAGDQQAITQALTDWQQRHPMLPAADKLPKDVKLLSQTPAYNPERIAVLLPLSGPLKTLGDAVQYGMAAAAAKQQRTLVFIDSTKPAAELQAEVTAAQVQFVIGPLLREDIDKIQQLPDWQWPTLFLNGKGDLPVKPEQYFFALAWEDEASQMVQVFRQRQYQHPVLIYAVNPIGQRMAQHFQSRWQQSGGQPVETYSYSSQEQLQALINKFLEAEASEERAKEINRLIGQSIKAELHSRQDIDAIYLIADPVQTRFFKPFIDVTVSPTAKRLPIFTSSRSHSLKVDKTDQRDLAGLTMTEMPWLLPQAAIAPPLRQEFDSLFAEQDEQLQRLFAMGHDALMLVGHLKQQQQFPAMAYHGLTGSLRLADGHSIQRQLTLAQYRQGKLLLVDKKAP</sequence>
<keyword evidence="2" id="KW-0732">Signal</keyword>
<dbReference type="Gene3D" id="1.25.40.650">
    <property type="match status" value="1"/>
</dbReference>
<dbReference type="Pfam" id="PF04348">
    <property type="entry name" value="LppC"/>
    <property type="match status" value="1"/>
</dbReference>
<feature type="chain" id="PRO_5045887341" evidence="2">
    <location>
        <begin position="30"/>
        <end position="630"/>
    </location>
</feature>
<dbReference type="Proteomes" id="UP001589813">
    <property type="component" value="Unassembled WGS sequence"/>
</dbReference>
<dbReference type="EMBL" id="JBHLXP010000001">
    <property type="protein sequence ID" value="MFC0047411.1"/>
    <property type="molecule type" value="Genomic_DNA"/>
</dbReference>
<evidence type="ECO:0000313" key="3">
    <source>
        <dbReference type="EMBL" id="MFC0047411.1"/>
    </source>
</evidence>
<dbReference type="InterPro" id="IPR028082">
    <property type="entry name" value="Peripla_BP_I"/>
</dbReference>
<evidence type="ECO:0000256" key="2">
    <source>
        <dbReference type="SAM" id="SignalP"/>
    </source>
</evidence>
<dbReference type="Gene3D" id="3.40.50.2300">
    <property type="match status" value="2"/>
</dbReference>
<dbReference type="PANTHER" id="PTHR38038:SF1">
    <property type="entry name" value="PENICILLIN-BINDING PROTEIN ACTIVATOR LPOA"/>
    <property type="match status" value="1"/>
</dbReference>
<keyword evidence="1" id="KW-0472">Membrane</keyword>
<proteinExistence type="predicted"/>
<accession>A0ABV6B967</accession>
<organism evidence="3 4">
    <name type="scientific">Rheinheimera tilapiae</name>
    <dbReference type="NCBI Taxonomy" id="875043"/>
    <lineage>
        <taxon>Bacteria</taxon>
        <taxon>Pseudomonadati</taxon>
        <taxon>Pseudomonadota</taxon>
        <taxon>Gammaproteobacteria</taxon>
        <taxon>Chromatiales</taxon>
        <taxon>Chromatiaceae</taxon>
        <taxon>Rheinheimera</taxon>
    </lineage>
</organism>
<name>A0ABV6B967_9GAMM</name>
<protein>
    <submittedName>
        <fullName evidence="3">Penicillin-binding protein activator</fullName>
    </submittedName>
</protein>
<dbReference type="SUPFAM" id="SSF53822">
    <property type="entry name" value="Periplasmic binding protein-like I"/>
    <property type="match status" value="1"/>
</dbReference>
<dbReference type="CDD" id="cd06339">
    <property type="entry name" value="PBP1_YraM_LppC_lipoprotein-like"/>
    <property type="match status" value="1"/>
</dbReference>